<reference evidence="1 2" key="1">
    <citation type="journal article" date="2012" name="ISME J.">
        <title>Nitrification expanded: discovery, physiology and genomics of a nitrite-oxidizing bacterium from the phylum Chloroflexi.</title>
        <authorList>
            <person name="Sorokin D.Y."/>
            <person name="Lucker S."/>
            <person name="Vejmelkova D."/>
            <person name="Kostrikina N.A."/>
            <person name="Kleerebezem R."/>
            <person name="Rijpstra W.I."/>
            <person name="Damste J.S."/>
            <person name="Le Paslier D."/>
            <person name="Muyzer G."/>
            <person name="Wagner M."/>
            <person name="van Loosdrecht M.C."/>
            <person name="Daims H."/>
        </authorList>
    </citation>
    <scope>NUCLEOTIDE SEQUENCE [LARGE SCALE GENOMIC DNA]</scope>
    <source>
        <strain evidence="2">none</strain>
    </source>
</reference>
<dbReference type="EMBL" id="CAGS01000075">
    <property type="protein sequence ID" value="CCF82922.1"/>
    <property type="molecule type" value="Genomic_DNA"/>
</dbReference>
<keyword evidence="2" id="KW-1185">Reference proteome</keyword>
<dbReference type="Proteomes" id="UP000004221">
    <property type="component" value="Unassembled WGS sequence"/>
</dbReference>
<organism evidence="1 2">
    <name type="scientific">Nitrolancea hollandica Lb</name>
    <dbReference type="NCBI Taxonomy" id="1129897"/>
    <lineage>
        <taxon>Bacteria</taxon>
        <taxon>Pseudomonadati</taxon>
        <taxon>Thermomicrobiota</taxon>
        <taxon>Thermomicrobia</taxon>
        <taxon>Sphaerobacterales</taxon>
        <taxon>Sphaerobacterineae</taxon>
        <taxon>Sphaerobacteraceae</taxon>
        <taxon>Nitrolancea</taxon>
    </lineage>
</organism>
<evidence type="ECO:0000313" key="2">
    <source>
        <dbReference type="Proteomes" id="UP000004221"/>
    </source>
</evidence>
<comment type="caution">
    <text evidence="1">The sequence shown here is derived from an EMBL/GenBank/DDBJ whole genome shotgun (WGS) entry which is preliminary data.</text>
</comment>
<evidence type="ECO:0000313" key="1">
    <source>
        <dbReference type="EMBL" id="CCF82922.1"/>
    </source>
</evidence>
<dbReference type="RefSeq" id="WP_008475472.1">
    <property type="nucleotide sequence ID" value="NZ_CAGS01000075.1"/>
</dbReference>
<gene>
    <name evidence="1" type="ORF">NITHO_1660015</name>
</gene>
<dbReference type="AlphaFoldDB" id="I4EE10"/>
<protein>
    <submittedName>
        <fullName evidence="1">Uncharacterized protein</fullName>
    </submittedName>
</protein>
<proteinExistence type="predicted"/>
<accession>I4EE10</accession>
<name>I4EE10_9BACT</name>
<sequence length="130" mass="14240">MAYLMDLSGNYFGLKPVSNGAGIQLDIRFGTQDSSLPDVGSDQHLYDLVNWLRLVANWIAGVTPTPPGGFEVSPRLTFEAVEKPRRIRAIRISYQAPSEEAASVMDISPDANDTRVFANEIQREVAEASA</sequence>